<dbReference type="EMBL" id="VLNR01000095">
    <property type="protein sequence ID" value="TSE03892.1"/>
    <property type="molecule type" value="Genomic_DNA"/>
</dbReference>
<keyword evidence="3 8" id="KW-1134">Transmembrane beta strand</keyword>
<organism evidence="12 13">
    <name type="scientific">Aquimarina algiphila</name>
    <dbReference type="NCBI Taxonomy" id="2047982"/>
    <lineage>
        <taxon>Bacteria</taxon>
        <taxon>Pseudomonadati</taxon>
        <taxon>Bacteroidota</taxon>
        <taxon>Flavobacteriia</taxon>
        <taxon>Flavobacteriales</taxon>
        <taxon>Flavobacteriaceae</taxon>
        <taxon>Aquimarina</taxon>
    </lineage>
</organism>
<keyword evidence="4 8" id="KW-0812">Transmembrane</keyword>
<keyword evidence="2 8" id="KW-0813">Transport</keyword>
<keyword evidence="6 8" id="KW-0472">Membrane</keyword>
<dbReference type="Pfam" id="PF00593">
    <property type="entry name" value="TonB_dep_Rec_b-barrel"/>
    <property type="match status" value="1"/>
</dbReference>
<dbReference type="Pfam" id="PF13715">
    <property type="entry name" value="CarbopepD_reg_2"/>
    <property type="match status" value="1"/>
</dbReference>
<dbReference type="NCBIfam" id="TIGR04057">
    <property type="entry name" value="SusC_RagA_signa"/>
    <property type="match status" value="1"/>
</dbReference>
<dbReference type="InterPro" id="IPR036942">
    <property type="entry name" value="Beta-barrel_TonB_sf"/>
</dbReference>
<evidence type="ECO:0000256" key="3">
    <source>
        <dbReference type="ARBA" id="ARBA00022452"/>
    </source>
</evidence>
<evidence type="ECO:0000256" key="4">
    <source>
        <dbReference type="ARBA" id="ARBA00022692"/>
    </source>
</evidence>
<keyword evidence="7 8" id="KW-0998">Cell outer membrane</keyword>
<dbReference type="InterPro" id="IPR023996">
    <property type="entry name" value="TonB-dep_OMP_SusC/RagA"/>
</dbReference>
<evidence type="ECO:0000256" key="1">
    <source>
        <dbReference type="ARBA" id="ARBA00004571"/>
    </source>
</evidence>
<dbReference type="Gene3D" id="2.170.130.10">
    <property type="entry name" value="TonB-dependent receptor, plug domain"/>
    <property type="match status" value="1"/>
</dbReference>
<evidence type="ECO:0000259" key="11">
    <source>
        <dbReference type="Pfam" id="PF07715"/>
    </source>
</evidence>
<evidence type="ECO:0000259" key="10">
    <source>
        <dbReference type="Pfam" id="PF00593"/>
    </source>
</evidence>
<comment type="subcellular location">
    <subcellularLocation>
        <location evidence="1 8">Cell outer membrane</location>
        <topology evidence="1 8">Multi-pass membrane protein</topology>
    </subcellularLocation>
</comment>
<dbReference type="Gene3D" id="2.60.40.1120">
    <property type="entry name" value="Carboxypeptidase-like, regulatory domain"/>
    <property type="match status" value="1"/>
</dbReference>
<evidence type="ECO:0000256" key="2">
    <source>
        <dbReference type="ARBA" id="ARBA00022448"/>
    </source>
</evidence>
<evidence type="ECO:0000313" key="13">
    <source>
        <dbReference type="Proteomes" id="UP000318833"/>
    </source>
</evidence>
<dbReference type="GO" id="GO:0009279">
    <property type="term" value="C:cell outer membrane"/>
    <property type="evidence" value="ECO:0007669"/>
    <property type="project" value="UniProtKB-SubCell"/>
</dbReference>
<keyword evidence="13" id="KW-1185">Reference proteome</keyword>
<dbReference type="NCBIfam" id="TIGR04056">
    <property type="entry name" value="OMP_RagA_SusC"/>
    <property type="match status" value="1"/>
</dbReference>
<evidence type="ECO:0000313" key="12">
    <source>
        <dbReference type="EMBL" id="TSE03892.1"/>
    </source>
</evidence>
<sequence length="1007" mass="108859">MKELFFNLSRKRLILGLLTALMGIYQVYAQQTITGKVVGEDDVGIPGVNVLVKGTTTGQITDFDGNFSISATENDVITISYLGFITQNITVGNQTTINVKLLADTQALDEIVVIGYGTARKSDLTGSVSQVSAKSFEGQPLARLEEALQGRAAGVTVAKANGAPGAAIKVRIRGANSINRSNDPLVVIDGFIGGDLSTLNPNDIASIDVLKDASATAVYGSRGSNGVVLVSTKKGKGVTKVDVDFFTTISTVPDLIPTLGAADFARIENSRRIRGGGSAIFTDQEIAGFAANGGTNYQDEIFQTAISQNLQLSASGSEGKIGYFISGNYVNQEGVVINTNYERYSLRSNVNANISDKFKIGFNIFGSRTTTINDLNQFGRFQGSVVLNALSWDPTTPIFDENGNYNNVSERNLASLNYNPVANLTLANVENIRDRIDANINLSYDILENLNYTLIAGATTFNGSNESYRTFRADPPTAGFGDNKNTTHQISNILTWSKEFGQHNVKATGVYEFSGIQNRFNGYNAARLFVPGGFYFAETAPGSGQSVFNNFSERSIQSLMARGEYIYNNALFVTGTIRMDESSVFRSENRRGYFPSVALAYSFDNMTFIENSNVFSSLKLRAGWGQVGNENIDPYTTFPNVQNANFSFNGSDSTPGVAPNSFGNPDLKWETTTQTNIGIDLGFLNGRANLSIDAYQKNTTDLLLDDPVIPSNGGNVTISKNIGEVENKGIDVAISADVINTDNFNWNTNFNLSHFKNEVTDLGGRDEIQGTFGSIDGQGRTWNIIQVGQPLGQFNGATFLGTWKTSEAAEAATFGRAPGDARYLRDENGDIVFSAIGNGTPTLTWGFNNTITYKNWDLNIFFQGVHGFDILNAVQGVIVGNTGNQRSFLAPEQLNQWTPQNETDIPAGGPNEAGSTRYIEKGDFIRLSNLTLGYTLKDVKHLNANVKLYITGQNLFLITDYSGYDPELTSVPADDNAGNKSVDVAAGINAGAYPNPRSFIFGVKVGF</sequence>
<evidence type="ECO:0000256" key="5">
    <source>
        <dbReference type="ARBA" id="ARBA00023077"/>
    </source>
</evidence>
<protein>
    <submittedName>
        <fullName evidence="12">TonB-dependent receptor</fullName>
    </submittedName>
</protein>
<feature type="domain" description="TonB-dependent receptor plug" evidence="11">
    <location>
        <begin position="121"/>
        <end position="227"/>
    </location>
</feature>
<dbReference type="SUPFAM" id="SSF49464">
    <property type="entry name" value="Carboxypeptidase regulatory domain-like"/>
    <property type="match status" value="1"/>
</dbReference>
<dbReference type="RefSeq" id="WP_143918819.1">
    <property type="nucleotide sequence ID" value="NZ_CANMIK010000092.1"/>
</dbReference>
<dbReference type="InterPro" id="IPR012910">
    <property type="entry name" value="Plug_dom"/>
</dbReference>
<dbReference type="InterPro" id="IPR000531">
    <property type="entry name" value="Beta-barrel_TonB"/>
</dbReference>
<proteinExistence type="inferred from homology"/>
<gene>
    <name evidence="12" type="ORF">FOF46_28230</name>
</gene>
<evidence type="ECO:0000256" key="9">
    <source>
        <dbReference type="RuleBase" id="RU003357"/>
    </source>
</evidence>
<dbReference type="InterPro" id="IPR037066">
    <property type="entry name" value="Plug_dom_sf"/>
</dbReference>
<keyword evidence="12" id="KW-0675">Receptor</keyword>
<dbReference type="InterPro" id="IPR023997">
    <property type="entry name" value="TonB-dep_OMP_SusC/RagA_CS"/>
</dbReference>
<dbReference type="InterPro" id="IPR008969">
    <property type="entry name" value="CarboxyPept-like_regulatory"/>
</dbReference>
<accession>A0A554VBG3</accession>
<comment type="caution">
    <text evidence="12">The sequence shown here is derived from an EMBL/GenBank/DDBJ whole genome shotgun (WGS) entry which is preliminary data.</text>
</comment>
<dbReference type="Proteomes" id="UP000318833">
    <property type="component" value="Unassembled WGS sequence"/>
</dbReference>
<reference evidence="12 13" key="1">
    <citation type="submission" date="2019-07" db="EMBL/GenBank/DDBJ databases">
        <title>The draft genome sequence of Aquimarina algiphila M91.</title>
        <authorList>
            <person name="Meng X."/>
        </authorList>
    </citation>
    <scope>NUCLEOTIDE SEQUENCE [LARGE SCALE GENOMIC DNA]</scope>
    <source>
        <strain evidence="12 13">M91</strain>
    </source>
</reference>
<dbReference type="OrthoDB" id="9768177at2"/>
<dbReference type="SUPFAM" id="SSF56935">
    <property type="entry name" value="Porins"/>
    <property type="match status" value="1"/>
</dbReference>
<evidence type="ECO:0000256" key="7">
    <source>
        <dbReference type="ARBA" id="ARBA00023237"/>
    </source>
</evidence>
<evidence type="ECO:0000256" key="8">
    <source>
        <dbReference type="PROSITE-ProRule" id="PRU01360"/>
    </source>
</evidence>
<dbReference type="AlphaFoldDB" id="A0A554VBG3"/>
<feature type="domain" description="TonB-dependent receptor-like beta-barrel" evidence="10">
    <location>
        <begin position="389"/>
        <end position="954"/>
    </location>
</feature>
<dbReference type="Pfam" id="PF07715">
    <property type="entry name" value="Plug"/>
    <property type="match status" value="1"/>
</dbReference>
<evidence type="ECO:0000256" key="6">
    <source>
        <dbReference type="ARBA" id="ARBA00023136"/>
    </source>
</evidence>
<dbReference type="PROSITE" id="PS52016">
    <property type="entry name" value="TONB_DEPENDENT_REC_3"/>
    <property type="match status" value="1"/>
</dbReference>
<name>A0A554VBG3_9FLAO</name>
<dbReference type="FunFam" id="2.170.130.10:FF:000008">
    <property type="entry name" value="SusC/RagA family TonB-linked outer membrane protein"/>
    <property type="match status" value="1"/>
</dbReference>
<comment type="similarity">
    <text evidence="8 9">Belongs to the TonB-dependent receptor family.</text>
</comment>
<keyword evidence="5 9" id="KW-0798">TonB box</keyword>
<dbReference type="Gene3D" id="2.40.170.20">
    <property type="entry name" value="TonB-dependent receptor, beta-barrel domain"/>
    <property type="match status" value="1"/>
</dbReference>
<dbReference type="InterPro" id="IPR039426">
    <property type="entry name" value="TonB-dep_rcpt-like"/>
</dbReference>